<protein>
    <submittedName>
        <fullName evidence="1">Uncharacterized protein</fullName>
    </submittedName>
</protein>
<organism evidence="1 4">
    <name type="scientific">Marinomonas gallaica</name>
    <dbReference type="NCBI Taxonomy" id="1806667"/>
    <lineage>
        <taxon>Bacteria</taxon>
        <taxon>Pseudomonadati</taxon>
        <taxon>Pseudomonadota</taxon>
        <taxon>Gammaproteobacteria</taxon>
        <taxon>Oceanospirillales</taxon>
        <taxon>Oceanospirillaceae</taxon>
        <taxon>Marinomonas</taxon>
    </lineage>
</organism>
<evidence type="ECO:0000313" key="1">
    <source>
        <dbReference type="EMBL" id="SBT16611.1"/>
    </source>
</evidence>
<evidence type="ECO:0000313" key="2">
    <source>
        <dbReference type="EMBL" id="SBT20327.1"/>
    </source>
</evidence>
<dbReference type="EMBL" id="FLRB01000006">
    <property type="protein sequence ID" value="SBT20327.1"/>
    <property type="molecule type" value="Genomic_DNA"/>
</dbReference>
<name>A0A1C3JN83_9GAMM</name>
<sequence length="40" mass="4059">MQAGVIPDEIGSYDSLAQRGRTGVLCGSICDLLGGGLGYD</sequence>
<reference evidence="2 3" key="2">
    <citation type="submission" date="2016-06" db="EMBL/GenBank/DDBJ databases">
        <authorList>
            <person name="Rodrigo-Torres L."/>
            <person name="Arahal D.R."/>
        </authorList>
    </citation>
    <scope>NUCLEOTIDE SEQUENCE [LARGE SCALE GENOMIC DNA]</scope>
    <source>
        <strain evidence="2 3">CECT 5116</strain>
    </source>
</reference>
<keyword evidence="3" id="KW-1185">Reference proteome</keyword>
<evidence type="ECO:0000313" key="4">
    <source>
        <dbReference type="Proteomes" id="UP000092871"/>
    </source>
</evidence>
<accession>A0A1C3JN83</accession>
<dbReference type="EMBL" id="FLRA01000003">
    <property type="protein sequence ID" value="SBT16611.1"/>
    <property type="molecule type" value="Genomic_DNA"/>
</dbReference>
<dbReference type="AlphaFoldDB" id="A0A1C3JN83"/>
<gene>
    <name evidence="1" type="ORF">MGA5115_00692</name>
    <name evidence="2" type="ORF">MGA5116_00910</name>
</gene>
<reference evidence="1 4" key="1">
    <citation type="submission" date="2016-06" db="EMBL/GenBank/DDBJ databases">
        <authorList>
            <person name="Kjaerup R.B."/>
            <person name="Dalgaard T.S."/>
            <person name="Juul-Madsen H.R."/>
        </authorList>
    </citation>
    <scope>NUCLEOTIDE SEQUENCE [LARGE SCALE GENOMIC DNA]</scope>
    <source>
        <strain evidence="1 4">CECT 5115</strain>
    </source>
</reference>
<dbReference type="Proteomes" id="UP000092840">
    <property type="component" value="Unassembled WGS sequence"/>
</dbReference>
<evidence type="ECO:0000313" key="3">
    <source>
        <dbReference type="Proteomes" id="UP000092840"/>
    </source>
</evidence>
<proteinExistence type="predicted"/>
<dbReference type="Proteomes" id="UP000092871">
    <property type="component" value="Unassembled WGS sequence"/>
</dbReference>